<comment type="caution">
    <text evidence="1">The sequence shown here is derived from an EMBL/GenBank/DDBJ whole genome shotgun (WGS) entry which is preliminary data.</text>
</comment>
<sequence length="66" mass="7392">MPGYSPPGFRLTPMDAYASENLVAILATGGRRHQKKPPTFRRLFLSPHSDFSAAFATQLHQLDHQI</sequence>
<dbReference type="AlphaFoldDB" id="A0A8E0I2X6"/>
<reference evidence="1 2" key="1">
    <citation type="journal article" date="2013" name="PLoS ONE">
        <title>Lactobacillus paracasei comparative genomics: towards species pan-genome definition and exploitation of diversity.</title>
        <authorList>
            <person name="Smokvina T."/>
            <person name="Wels M."/>
            <person name="Polka J."/>
            <person name="Chervaux C."/>
            <person name="Brisse S."/>
            <person name="Boekhorst J."/>
            <person name="van Hylckama Vlieg J.E."/>
            <person name="Siezen R.J."/>
        </authorList>
    </citation>
    <scope>NUCLEOTIDE SEQUENCE [LARGE SCALE GENOMIC DNA]</scope>
    <source>
        <strain evidence="1 2">Lpp122</strain>
    </source>
</reference>
<evidence type="ECO:0000313" key="2">
    <source>
        <dbReference type="Proteomes" id="UP000014281"/>
    </source>
</evidence>
<dbReference type="EMBL" id="ANKW01000112">
    <property type="protein sequence ID" value="EPC14302.1"/>
    <property type="molecule type" value="Genomic_DNA"/>
</dbReference>
<gene>
    <name evidence="1" type="ORF">Lpp122_2652</name>
</gene>
<accession>A0A8E0I2X6</accession>
<dbReference type="Proteomes" id="UP000014281">
    <property type="component" value="Unassembled WGS sequence"/>
</dbReference>
<name>A0A8E0I2X6_LACPA</name>
<protein>
    <submittedName>
        <fullName evidence="1">Uncharacterized protein</fullName>
    </submittedName>
</protein>
<proteinExistence type="predicted"/>
<evidence type="ECO:0000313" key="1">
    <source>
        <dbReference type="EMBL" id="EPC14302.1"/>
    </source>
</evidence>
<organism evidence="1 2">
    <name type="scientific">Lacticaseibacillus paracasei subsp. paracasei Lpp122</name>
    <dbReference type="NCBI Taxonomy" id="1256218"/>
    <lineage>
        <taxon>Bacteria</taxon>
        <taxon>Bacillati</taxon>
        <taxon>Bacillota</taxon>
        <taxon>Bacilli</taxon>
        <taxon>Lactobacillales</taxon>
        <taxon>Lactobacillaceae</taxon>
        <taxon>Lacticaseibacillus</taxon>
    </lineage>
</organism>